<dbReference type="InterPro" id="IPR052155">
    <property type="entry name" value="Biofilm_reg_signaling"/>
</dbReference>
<evidence type="ECO:0000259" key="5">
    <source>
        <dbReference type="PROSITE" id="PS50887"/>
    </source>
</evidence>
<dbReference type="CDD" id="cd01948">
    <property type="entry name" value="EAL"/>
    <property type="match status" value="1"/>
</dbReference>
<feature type="domain" description="PAC" evidence="3">
    <location>
        <begin position="330"/>
        <end position="381"/>
    </location>
</feature>
<dbReference type="InterPro" id="IPR001633">
    <property type="entry name" value="EAL_dom"/>
</dbReference>
<feature type="transmembrane region" description="Helical" evidence="1">
    <location>
        <begin position="219"/>
        <end position="240"/>
    </location>
</feature>
<dbReference type="SMART" id="SM00267">
    <property type="entry name" value="GGDEF"/>
    <property type="match status" value="1"/>
</dbReference>
<comment type="caution">
    <text evidence="7">The sequence shown here is derived from an EMBL/GenBank/DDBJ whole genome shotgun (WGS) entry which is preliminary data.</text>
</comment>
<feature type="transmembrane region" description="Helical" evidence="1">
    <location>
        <begin position="178"/>
        <end position="199"/>
    </location>
</feature>
<feature type="domain" description="EAL" evidence="4">
    <location>
        <begin position="556"/>
        <end position="809"/>
    </location>
</feature>
<dbReference type="InterPro" id="IPR043128">
    <property type="entry name" value="Rev_trsase/Diguanyl_cyclase"/>
</dbReference>
<protein>
    <submittedName>
        <fullName evidence="7">EAL domain-containing protein</fullName>
    </submittedName>
</protein>
<dbReference type="Gene3D" id="3.30.70.270">
    <property type="match status" value="1"/>
</dbReference>
<dbReference type="FunFam" id="3.30.70.270:FF:000001">
    <property type="entry name" value="Diguanylate cyclase domain protein"/>
    <property type="match status" value="1"/>
</dbReference>
<dbReference type="Gene3D" id="3.20.20.450">
    <property type="entry name" value="EAL domain"/>
    <property type="match status" value="1"/>
</dbReference>
<name>A0A927H4T4_9BACL</name>
<evidence type="ECO:0000313" key="8">
    <source>
        <dbReference type="Proteomes" id="UP000632125"/>
    </source>
</evidence>
<evidence type="ECO:0000259" key="6">
    <source>
        <dbReference type="PROSITE" id="PS50924"/>
    </source>
</evidence>
<feature type="transmembrane region" description="Helical" evidence="1">
    <location>
        <begin position="76"/>
        <end position="100"/>
    </location>
</feature>
<dbReference type="RefSeq" id="WP_190858499.1">
    <property type="nucleotide sequence ID" value="NZ_JACXIY010000004.1"/>
</dbReference>
<dbReference type="PANTHER" id="PTHR44757">
    <property type="entry name" value="DIGUANYLATE CYCLASE DGCP"/>
    <property type="match status" value="1"/>
</dbReference>
<dbReference type="Pfam" id="PF00563">
    <property type="entry name" value="EAL"/>
    <property type="match status" value="1"/>
</dbReference>
<organism evidence="7 8">
    <name type="scientific">Paenibacillus arenilitoris</name>
    <dbReference type="NCBI Taxonomy" id="2772299"/>
    <lineage>
        <taxon>Bacteria</taxon>
        <taxon>Bacillati</taxon>
        <taxon>Bacillota</taxon>
        <taxon>Bacilli</taxon>
        <taxon>Bacillales</taxon>
        <taxon>Paenibacillaceae</taxon>
        <taxon>Paenibacillus</taxon>
    </lineage>
</organism>
<keyword evidence="1" id="KW-1133">Transmembrane helix</keyword>
<keyword evidence="1" id="KW-0472">Membrane</keyword>
<reference evidence="7" key="1">
    <citation type="submission" date="2020-09" db="EMBL/GenBank/DDBJ databases">
        <title>A novel bacterium of genus Paenibacillus, isolated from South China Sea.</title>
        <authorList>
            <person name="Huang H."/>
            <person name="Mo K."/>
            <person name="Hu Y."/>
        </authorList>
    </citation>
    <scope>NUCLEOTIDE SEQUENCE</scope>
    <source>
        <strain evidence="7">IB182493</strain>
    </source>
</reference>
<dbReference type="InterPro" id="IPR005330">
    <property type="entry name" value="MHYT_dom"/>
</dbReference>
<dbReference type="PROSITE" id="PS50924">
    <property type="entry name" value="MHYT"/>
    <property type="match status" value="1"/>
</dbReference>
<dbReference type="SMART" id="SM00052">
    <property type="entry name" value="EAL"/>
    <property type="match status" value="1"/>
</dbReference>
<dbReference type="InterPro" id="IPR035965">
    <property type="entry name" value="PAS-like_dom_sf"/>
</dbReference>
<feature type="transmembrane region" description="Helical" evidence="1">
    <location>
        <begin position="112"/>
        <end position="137"/>
    </location>
</feature>
<evidence type="ECO:0000313" key="7">
    <source>
        <dbReference type="EMBL" id="MBD2867722.1"/>
    </source>
</evidence>
<keyword evidence="8" id="KW-1185">Reference proteome</keyword>
<feature type="transmembrane region" description="Helical" evidence="1">
    <location>
        <begin position="12"/>
        <end position="33"/>
    </location>
</feature>
<evidence type="ECO:0000256" key="1">
    <source>
        <dbReference type="PROSITE-ProRule" id="PRU00244"/>
    </source>
</evidence>
<evidence type="ECO:0000259" key="3">
    <source>
        <dbReference type="PROSITE" id="PS50113"/>
    </source>
</evidence>
<dbReference type="EMBL" id="JACXIY010000004">
    <property type="protein sequence ID" value="MBD2867722.1"/>
    <property type="molecule type" value="Genomic_DNA"/>
</dbReference>
<proteinExistence type="predicted"/>
<feature type="domain" description="PAS" evidence="2">
    <location>
        <begin position="255"/>
        <end position="328"/>
    </location>
</feature>
<dbReference type="PROSITE" id="PS50113">
    <property type="entry name" value="PAC"/>
    <property type="match status" value="1"/>
</dbReference>
<dbReference type="GO" id="GO:0016020">
    <property type="term" value="C:membrane"/>
    <property type="evidence" value="ECO:0007669"/>
    <property type="project" value="UniProtKB-UniRule"/>
</dbReference>
<dbReference type="Gene3D" id="3.30.450.20">
    <property type="entry name" value="PAS domain"/>
    <property type="match status" value="1"/>
</dbReference>
<accession>A0A927H4T4</accession>
<dbReference type="SUPFAM" id="SSF141868">
    <property type="entry name" value="EAL domain-like"/>
    <property type="match status" value="1"/>
</dbReference>
<dbReference type="InterPro" id="IPR035919">
    <property type="entry name" value="EAL_sf"/>
</dbReference>
<dbReference type="NCBIfam" id="TIGR00229">
    <property type="entry name" value="sensory_box"/>
    <property type="match status" value="1"/>
</dbReference>
<dbReference type="InterPro" id="IPR000160">
    <property type="entry name" value="GGDEF_dom"/>
</dbReference>
<feature type="domain" description="MHYT" evidence="6">
    <location>
        <begin position="10"/>
        <end position="202"/>
    </location>
</feature>
<dbReference type="SUPFAM" id="SSF55073">
    <property type="entry name" value="Nucleotide cyclase"/>
    <property type="match status" value="1"/>
</dbReference>
<dbReference type="Pfam" id="PF00990">
    <property type="entry name" value="GGDEF"/>
    <property type="match status" value="1"/>
</dbReference>
<dbReference type="PROSITE" id="PS50883">
    <property type="entry name" value="EAL"/>
    <property type="match status" value="1"/>
</dbReference>
<dbReference type="PROSITE" id="PS50112">
    <property type="entry name" value="PAS"/>
    <property type="match status" value="1"/>
</dbReference>
<evidence type="ECO:0000259" key="4">
    <source>
        <dbReference type="PROSITE" id="PS50883"/>
    </source>
</evidence>
<dbReference type="InterPro" id="IPR000014">
    <property type="entry name" value="PAS"/>
</dbReference>
<dbReference type="SMART" id="SM00091">
    <property type="entry name" value="PAS"/>
    <property type="match status" value="1"/>
</dbReference>
<dbReference type="InterPro" id="IPR029787">
    <property type="entry name" value="Nucleotide_cyclase"/>
</dbReference>
<dbReference type="CDD" id="cd01949">
    <property type="entry name" value="GGDEF"/>
    <property type="match status" value="1"/>
</dbReference>
<dbReference type="NCBIfam" id="TIGR00254">
    <property type="entry name" value="GGDEF"/>
    <property type="match status" value="1"/>
</dbReference>
<sequence>MEHAHIHGTYDQSLVIFSYIIAVVASFTALDLAGRVSSAKGKARIGWLLFGAAAMGMGIWSMHFVGMLAFSLPVPVVYDLIVVLLSVLAAFAAAYVALYVVGRNQLTLRQLLTGGVLLAAGISAMHYIGMGAMLIDITYRPSIVLLSILIAFLASIAALWLSFYFRKGGQRGEAWKKLGSGAIMGAAIVGMHYTGMYAAMFHGGGKEAIFYGIVLDDKWLAYFISGGTLLTLGMSLLGIYMSKRLSGKDSELEQSEKWYKSLYENSQDGILSVDLQYRIISFNPVALDIIGLSGKQLHQQPVGMLASIIVPEDRALVEDGFSRSFKGETVNFETAIIRPDGRRVELNETIAPVIVDGSVVGSYIMFKDITEEKHAKEQINYLAFHDELTSLPNRRLFNQTIAQAIEESEAEQTRFAVMVIDIDRFKMINDSLGHTIGDQFLQEVSRRINESGAGHDVMLARMGGDEFTLLFRHYDNEGSVSDLAERIIRTMQAPYRLADSDFYVSASIGISIFPTHGKDADQLLKNADTAMYEVKKKGKNGYQYFSNELVKKLQEKIELEGDLRKAIAKNELLLHYQPQIRTSDNSMVGIEALVRWNHPTKGIISPGVFIPIAEETGLINDIGTWVLREACAQMRQWHDEGGPLIPISVNLSSQQFHQPHLAEYIMSILQETGLEPQYLELEITESMMMDATVSTGILNKLNEHGIRISLDDFGTGYSSLSYLKMFPIHKVKIDRSFIRDITQNNNDKAIVATIIAMAQHLNMEVIAEGIETKDQLDILTDKDCGKIQGYYFSKPLSADDVEEAFFVPGRASNA</sequence>
<dbReference type="Proteomes" id="UP000632125">
    <property type="component" value="Unassembled WGS sequence"/>
</dbReference>
<dbReference type="PROSITE" id="PS50887">
    <property type="entry name" value="GGDEF"/>
    <property type="match status" value="1"/>
</dbReference>
<evidence type="ECO:0000259" key="2">
    <source>
        <dbReference type="PROSITE" id="PS50112"/>
    </source>
</evidence>
<keyword evidence="1" id="KW-0812">Transmembrane</keyword>
<dbReference type="SUPFAM" id="SSF55785">
    <property type="entry name" value="PYP-like sensor domain (PAS domain)"/>
    <property type="match status" value="1"/>
</dbReference>
<dbReference type="InterPro" id="IPR000700">
    <property type="entry name" value="PAS-assoc_C"/>
</dbReference>
<dbReference type="FunFam" id="3.20.20.450:FF:000001">
    <property type="entry name" value="Cyclic di-GMP phosphodiesterase yahA"/>
    <property type="match status" value="1"/>
</dbReference>
<feature type="domain" description="GGDEF" evidence="5">
    <location>
        <begin position="413"/>
        <end position="547"/>
    </location>
</feature>
<dbReference type="Pfam" id="PF13426">
    <property type="entry name" value="PAS_9"/>
    <property type="match status" value="1"/>
</dbReference>
<feature type="transmembrane region" description="Helical" evidence="1">
    <location>
        <begin position="45"/>
        <end position="70"/>
    </location>
</feature>
<dbReference type="CDD" id="cd00130">
    <property type="entry name" value="PAS"/>
    <property type="match status" value="1"/>
</dbReference>
<dbReference type="AlphaFoldDB" id="A0A927H4T4"/>
<gene>
    <name evidence="7" type="ORF">IDH41_03965</name>
</gene>
<dbReference type="Pfam" id="PF03707">
    <property type="entry name" value="MHYT"/>
    <property type="match status" value="2"/>
</dbReference>
<dbReference type="PANTHER" id="PTHR44757:SF2">
    <property type="entry name" value="BIOFILM ARCHITECTURE MAINTENANCE PROTEIN MBAA"/>
    <property type="match status" value="1"/>
</dbReference>
<feature type="transmembrane region" description="Helical" evidence="1">
    <location>
        <begin position="143"/>
        <end position="166"/>
    </location>
</feature>